<name>A0A6J5N0T0_9CAUD</name>
<accession>A0A6J5N0T0</accession>
<gene>
    <name evidence="1" type="ORF">UFOVP600_30</name>
</gene>
<organism evidence="1">
    <name type="scientific">uncultured Caudovirales phage</name>
    <dbReference type="NCBI Taxonomy" id="2100421"/>
    <lineage>
        <taxon>Viruses</taxon>
        <taxon>Duplodnaviria</taxon>
        <taxon>Heunggongvirae</taxon>
        <taxon>Uroviricota</taxon>
        <taxon>Caudoviricetes</taxon>
        <taxon>Peduoviridae</taxon>
        <taxon>Maltschvirus</taxon>
        <taxon>Maltschvirus maltsch</taxon>
    </lineage>
</organism>
<evidence type="ECO:0000313" key="1">
    <source>
        <dbReference type="EMBL" id="CAB4151721.1"/>
    </source>
</evidence>
<sequence>MNNRIVEIETYKTNSNTIEFVGTLRNEKKFEMLQKVFILCDETMYQCRIIGIELPLSSNPDYIYKIELPQELIEKREGESYIQYGEKDRVSRTCEDIFSTIEESKESALKKLDLNYKLNKENITRFFENNNK</sequence>
<proteinExistence type="predicted"/>
<protein>
    <submittedName>
        <fullName evidence="1">Uncharacterized protein</fullName>
    </submittedName>
</protein>
<dbReference type="EMBL" id="LR796560">
    <property type="protein sequence ID" value="CAB4151721.1"/>
    <property type="molecule type" value="Genomic_DNA"/>
</dbReference>
<reference evidence="1" key="1">
    <citation type="submission" date="2020-04" db="EMBL/GenBank/DDBJ databases">
        <authorList>
            <person name="Chiriac C."/>
            <person name="Salcher M."/>
            <person name="Ghai R."/>
            <person name="Kavagutti S V."/>
        </authorList>
    </citation>
    <scope>NUCLEOTIDE SEQUENCE</scope>
</reference>